<evidence type="ECO:0000256" key="6">
    <source>
        <dbReference type="ARBA" id="ARBA00022803"/>
    </source>
</evidence>
<evidence type="ECO:0000256" key="4">
    <source>
        <dbReference type="ARBA" id="ARBA00022737"/>
    </source>
</evidence>
<dbReference type="InterPro" id="IPR019734">
    <property type="entry name" value="TPR_rpt"/>
</dbReference>
<evidence type="ECO:0000256" key="7">
    <source>
        <dbReference type="ARBA" id="ARBA00023204"/>
    </source>
</evidence>
<evidence type="ECO:0000256" key="8">
    <source>
        <dbReference type="PROSITE-ProRule" id="PRU00339"/>
    </source>
</evidence>
<reference evidence="9 10" key="1">
    <citation type="submission" date="2024-09" db="EMBL/GenBank/DDBJ databases">
        <title>Laminarin stimulates single cell rates of sulfate reduction while oxygen inhibits transcriptomic activity in coastal marine sediment.</title>
        <authorList>
            <person name="Lindsay M."/>
            <person name="Orcutt B."/>
            <person name="Emerson D."/>
            <person name="Stepanauskas R."/>
            <person name="D'Angelo T."/>
        </authorList>
    </citation>
    <scope>NUCLEOTIDE SEQUENCE [LARGE SCALE GENOMIC DNA]</scope>
    <source>
        <strain evidence="9">SAG AM-311-K15</strain>
    </source>
</reference>
<evidence type="ECO:0000313" key="9">
    <source>
        <dbReference type="EMBL" id="MFC1851176.1"/>
    </source>
</evidence>
<feature type="repeat" description="TPR" evidence="8">
    <location>
        <begin position="650"/>
        <end position="683"/>
    </location>
</feature>
<dbReference type="Proteomes" id="UP001594351">
    <property type="component" value="Unassembled WGS sequence"/>
</dbReference>
<keyword evidence="3" id="KW-0158">Chromosome</keyword>
<feature type="repeat" description="TPR" evidence="8">
    <location>
        <begin position="39"/>
        <end position="72"/>
    </location>
</feature>
<keyword evidence="7" id="KW-0234">DNA repair</keyword>
<evidence type="ECO:0000256" key="2">
    <source>
        <dbReference type="ARBA" id="ARBA00010999"/>
    </source>
</evidence>
<feature type="repeat" description="TPR" evidence="8">
    <location>
        <begin position="145"/>
        <end position="178"/>
    </location>
</feature>
<dbReference type="Pfam" id="PF13432">
    <property type="entry name" value="TPR_16"/>
    <property type="match status" value="2"/>
</dbReference>
<dbReference type="Pfam" id="PF07719">
    <property type="entry name" value="TPR_2"/>
    <property type="match status" value="1"/>
</dbReference>
<dbReference type="PANTHER" id="PTHR12558:SF13">
    <property type="entry name" value="CELL DIVISION CYCLE PROTEIN 27 HOMOLOG"/>
    <property type="match status" value="1"/>
</dbReference>
<feature type="repeat" description="TPR" evidence="8">
    <location>
        <begin position="548"/>
        <end position="581"/>
    </location>
</feature>
<accession>A0ABV6YYM8</accession>
<dbReference type="SMART" id="SM00671">
    <property type="entry name" value="SEL1"/>
    <property type="match status" value="5"/>
</dbReference>
<dbReference type="EMBL" id="JBHPBY010000160">
    <property type="protein sequence ID" value="MFC1851176.1"/>
    <property type="molecule type" value="Genomic_DNA"/>
</dbReference>
<feature type="repeat" description="TPR" evidence="8">
    <location>
        <begin position="398"/>
        <end position="431"/>
    </location>
</feature>
<evidence type="ECO:0000256" key="1">
    <source>
        <dbReference type="ARBA" id="ARBA00004286"/>
    </source>
</evidence>
<evidence type="ECO:0000313" key="10">
    <source>
        <dbReference type="Proteomes" id="UP001594351"/>
    </source>
</evidence>
<dbReference type="InterPro" id="IPR001611">
    <property type="entry name" value="Leu-rich_rpt"/>
</dbReference>
<dbReference type="InterPro" id="IPR011990">
    <property type="entry name" value="TPR-like_helical_dom_sf"/>
</dbReference>
<keyword evidence="4" id="KW-0677">Repeat</keyword>
<protein>
    <submittedName>
        <fullName evidence="9">Tetratricopeptide repeat protein</fullName>
    </submittedName>
</protein>
<keyword evidence="10" id="KW-1185">Reference proteome</keyword>
<dbReference type="InterPro" id="IPR006597">
    <property type="entry name" value="Sel1-like"/>
</dbReference>
<dbReference type="SMART" id="SM00028">
    <property type="entry name" value="TPR"/>
    <property type="match status" value="15"/>
</dbReference>
<dbReference type="Gene3D" id="1.25.40.10">
    <property type="entry name" value="Tetratricopeptide repeat domain"/>
    <property type="match status" value="5"/>
</dbReference>
<comment type="similarity">
    <text evidence="2">Belongs to the Tonsoku family.</text>
</comment>
<dbReference type="PROSITE" id="PS51450">
    <property type="entry name" value="LRR"/>
    <property type="match status" value="1"/>
</dbReference>
<feature type="repeat" description="TPR" evidence="8">
    <location>
        <begin position="73"/>
        <end position="106"/>
    </location>
</feature>
<gene>
    <name evidence="9" type="ORF">ACFL27_13355</name>
</gene>
<comment type="subcellular location">
    <subcellularLocation>
        <location evidence="1">Chromosome</location>
    </subcellularLocation>
</comment>
<name>A0ABV6YYM8_UNCC1</name>
<organism evidence="9 10">
    <name type="scientific">candidate division CSSED10-310 bacterium</name>
    <dbReference type="NCBI Taxonomy" id="2855610"/>
    <lineage>
        <taxon>Bacteria</taxon>
        <taxon>Bacteria division CSSED10-310</taxon>
    </lineage>
</organism>
<keyword evidence="6 8" id="KW-0802">TPR repeat</keyword>
<dbReference type="InterPro" id="IPR013105">
    <property type="entry name" value="TPR_2"/>
</dbReference>
<evidence type="ECO:0000256" key="5">
    <source>
        <dbReference type="ARBA" id="ARBA00022763"/>
    </source>
</evidence>
<dbReference type="PANTHER" id="PTHR12558">
    <property type="entry name" value="CELL DIVISION CYCLE 16,23,27"/>
    <property type="match status" value="1"/>
</dbReference>
<dbReference type="PROSITE" id="PS50293">
    <property type="entry name" value="TPR_REGION"/>
    <property type="match status" value="2"/>
</dbReference>
<comment type="caution">
    <text evidence="9">The sequence shown here is derived from an EMBL/GenBank/DDBJ whole genome shotgun (WGS) entry which is preliminary data.</text>
</comment>
<proteinExistence type="inferred from homology"/>
<dbReference type="PROSITE" id="PS50005">
    <property type="entry name" value="TPR"/>
    <property type="match status" value="8"/>
</dbReference>
<keyword evidence="5" id="KW-0227">DNA damage</keyword>
<dbReference type="Pfam" id="PF13181">
    <property type="entry name" value="TPR_8"/>
    <property type="match status" value="2"/>
</dbReference>
<feature type="repeat" description="TPR" evidence="8">
    <location>
        <begin position="217"/>
        <end position="250"/>
    </location>
</feature>
<sequence length="883" mass="101808">MMNKQTASHRTYFFGIFLTLYLFCLLHPQAQESPLNSVAIDYYNKGIRLMEKKMYQVAITEFKEALKYYPEFSDAWNNVGIAYMHIKKYEEAIFAFKKALAHQPKNPPEIYLNLSFAYTLMGEQDQGLKMAQKVLTMDIKGDLKEKTLYQIASLYFRNKQYDKAAEFFTQILRQNPRNAIALFNMGIIYYAQGKFDDAINSYKKAIQINPEFAKNSSEVHFHIGNIYFKREKYKQAIQYYKKGYQLKRELYFIPLLAQAYEKNHQLKKSLDYLQLLVKEDSTTLKNYLLLADFYIRHDDLAKARDVYQDIVNHSPKFNLGEIEKSSRKTIGSLFHDHGQGLISQKMYQKAIDAFRMADTFQPSPTNTLAIADCQFVLQDFDAALESYLLVQSFWPEQPGIHLKIGLVYFRRSLFEDAQQSFLKTLSLDENNIEGLAGLAKLALKKQNFQAAITLYDRILDECERQQKQPQVSFYWNLALSLERLSKKEAALEVYLKLAEISKLGLHWFQVGRLYRDLGNLQEARFGFEKAMGYPWSRNNLSHAQSAPVFFYQFLGKTLFEINDLKSARKLYQTALNIYPDNYALLNDFAVITFQGGAYQEAQTLFSKALRIKSDGPEALLGSRIVNFHLKSTVQPHNQEQIIKTKQLPNPAYWMQWGHLQAGLKNYEAAYQAYEKFLLVKPNNDEALWYQTLCLANLKQWPEALLKIEMLANPPHLALQIMEMHQFLHTSLAHNYFRDGKLSAASAEYRLALNVSPASVLPLTNLGYIALKNTDLKAARAYFNQAYDGGAATALEVVNNKAIALVIQGESQQALSLLERHNQLTDLPSFYLNQGLIKMAVGQRDLNEIINLWQKYVQLNGPHKVRAQNLINDLQNFLQGSSAR</sequence>
<dbReference type="Pfam" id="PF00515">
    <property type="entry name" value="TPR_1"/>
    <property type="match status" value="3"/>
</dbReference>
<dbReference type="SUPFAM" id="SSF48452">
    <property type="entry name" value="TPR-like"/>
    <property type="match status" value="5"/>
</dbReference>
<evidence type="ECO:0000256" key="3">
    <source>
        <dbReference type="ARBA" id="ARBA00022454"/>
    </source>
</evidence>
<feature type="repeat" description="TPR" evidence="8">
    <location>
        <begin position="179"/>
        <end position="212"/>
    </location>
</feature>